<dbReference type="InterPro" id="IPR014944">
    <property type="entry name" value="Toxin_SymE-like"/>
</dbReference>
<dbReference type="EMBL" id="JRXF01000033">
    <property type="protein sequence ID" value="KOC89851.1"/>
    <property type="molecule type" value="Genomic_DNA"/>
</dbReference>
<dbReference type="GO" id="GO:0016070">
    <property type="term" value="P:RNA metabolic process"/>
    <property type="evidence" value="ECO:0007669"/>
    <property type="project" value="InterPro"/>
</dbReference>
<dbReference type="OrthoDB" id="6053337at2"/>
<sequence length="100" mass="11183">MAEHDFKSGQGISKTERRCIVGYRPQRDANSTPAVNLSGKWLREAGFEVGTGVSLKVMDGCLMLIPDGPEERRLWAKEQQLKSQQEELGQARQRIKAVLA</sequence>
<name>A0A0L7SWX6_9GAMM</name>
<feature type="domain" description="Toxin SymE-like" evidence="1">
    <location>
        <begin position="16"/>
        <end position="65"/>
    </location>
</feature>
<protein>
    <submittedName>
        <fullName evidence="2">Growth inhibitor PemK</fullName>
    </submittedName>
</protein>
<dbReference type="Proteomes" id="UP000036851">
    <property type="component" value="Unassembled WGS sequence"/>
</dbReference>
<evidence type="ECO:0000259" key="1">
    <source>
        <dbReference type="Pfam" id="PF08845"/>
    </source>
</evidence>
<evidence type="ECO:0000313" key="2">
    <source>
        <dbReference type="EMBL" id="KOC87679.1"/>
    </source>
</evidence>
<dbReference type="AlphaFoldDB" id="A0A0L7SWX6"/>
<accession>A0A0L7SWX6</accession>
<proteinExistence type="predicted"/>
<evidence type="ECO:0000313" key="5">
    <source>
        <dbReference type="Proteomes" id="UP000037088"/>
    </source>
</evidence>
<dbReference type="EMBL" id="JRXE01000034">
    <property type="protein sequence ID" value="KOC87679.1"/>
    <property type="molecule type" value="Genomic_DNA"/>
</dbReference>
<dbReference type="STRING" id="1560201.NG42_19355"/>
<dbReference type="PATRIC" id="fig|1560201.3.peg.4100"/>
<gene>
    <name evidence="2" type="ORF">NG42_19355</name>
    <name evidence="3" type="ORF">NG43_17930</name>
</gene>
<dbReference type="Proteomes" id="UP000037088">
    <property type="component" value="Unassembled WGS sequence"/>
</dbReference>
<keyword evidence="5" id="KW-1185">Reference proteome</keyword>
<dbReference type="Pfam" id="PF08845">
    <property type="entry name" value="SymE_toxin"/>
    <property type="match status" value="1"/>
</dbReference>
<dbReference type="RefSeq" id="WP_052902277.1">
    <property type="nucleotide sequence ID" value="NZ_JRXE01000034.1"/>
</dbReference>
<dbReference type="GO" id="GO:0016788">
    <property type="term" value="F:hydrolase activity, acting on ester bonds"/>
    <property type="evidence" value="ECO:0007669"/>
    <property type="project" value="InterPro"/>
</dbReference>
<organism evidence="2 5">
    <name type="scientific">Winslowiella iniecta</name>
    <dbReference type="NCBI Taxonomy" id="1560201"/>
    <lineage>
        <taxon>Bacteria</taxon>
        <taxon>Pseudomonadati</taxon>
        <taxon>Pseudomonadota</taxon>
        <taxon>Gammaproteobacteria</taxon>
        <taxon>Enterobacterales</taxon>
        <taxon>Erwiniaceae</taxon>
        <taxon>Winslowiella</taxon>
    </lineage>
</organism>
<reference evidence="4 5" key="1">
    <citation type="journal article" date="2015" name="Int. J. Syst. Evol. Microbiol.">
        <title>Erwinia iniecta sp. nov., isolated from Russian wheat aphids (Diuraphis noxia).</title>
        <authorList>
            <person name="Campillo T."/>
            <person name="Luna E."/>
            <person name="Portier P."/>
            <person name="Fischer-Le Saux M."/>
            <person name="Lapitan N."/>
            <person name="Tisserat N.A."/>
            <person name="Leach J.E."/>
        </authorList>
    </citation>
    <scope>NUCLEOTIDE SEQUENCE [LARGE SCALE GENOMIC DNA]</scope>
    <source>
        <strain evidence="2 5">B120</strain>
        <strain evidence="3 4">B149</strain>
    </source>
</reference>
<comment type="caution">
    <text evidence="2">The sequence shown here is derived from an EMBL/GenBank/DDBJ whole genome shotgun (WGS) entry which is preliminary data.</text>
</comment>
<dbReference type="GO" id="GO:0005737">
    <property type="term" value="C:cytoplasm"/>
    <property type="evidence" value="ECO:0007669"/>
    <property type="project" value="InterPro"/>
</dbReference>
<evidence type="ECO:0000313" key="3">
    <source>
        <dbReference type="EMBL" id="KOC89851.1"/>
    </source>
</evidence>
<evidence type="ECO:0000313" key="4">
    <source>
        <dbReference type="Proteomes" id="UP000036851"/>
    </source>
</evidence>
<dbReference type="GO" id="GO:0003723">
    <property type="term" value="F:RNA binding"/>
    <property type="evidence" value="ECO:0007669"/>
    <property type="project" value="InterPro"/>
</dbReference>